<keyword evidence="5" id="KW-1185">Reference proteome</keyword>
<keyword evidence="1" id="KW-0808">Transferase</keyword>
<dbReference type="PANTHER" id="PTHR34375">
    <property type="entry name" value="GATA ZINC FINGER PROTEIN-RELATED"/>
    <property type="match status" value="1"/>
</dbReference>
<dbReference type="Pfam" id="PF16911">
    <property type="entry name" value="PapA_C"/>
    <property type="match status" value="1"/>
</dbReference>
<dbReference type="SUPFAM" id="SSF52777">
    <property type="entry name" value="CoA-dependent acyltransferases"/>
    <property type="match status" value="1"/>
</dbReference>
<reference evidence="5" key="1">
    <citation type="submission" date="2024-07" db="EMBL/GenBank/DDBJ databases">
        <title>Two chromosome-level genome assemblies of Korean endemic species Abeliophyllum distichum and Forsythia ovata (Oleaceae).</title>
        <authorList>
            <person name="Jang H."/>
        </authorList>
    </citation>
    <scope>NUCLEOTIDE SEQUENCE [LARGE SCALE GENOMIC DNA]</scope>
</reference>
<dbReference type="Proteomes" id="UP001604336">
    <property type="component" value="Unassembled WGS sequence"/>
</dbReference>
<evidence type="ECO:0000259" key="3">
    <source>
        <dbReference type="Pfam" id="PF16911"/>
    </source>
</evidence>
<dbReference type="PANTHER" id="PTHR34375:SF2">
    <property type="entry name" value="GATA ZINC FINGER PROTEIN"/>
    <property type="match status" value="1"/>
</dbReference>
<dbReference type="GO" id="GO:0016746">
    <property type="term" value="F:acyltransferase activity"/>
    <property type="evidence" value="ECO:0007669"/>
    <property type="project" value="UniProtKB-KW"/>
</dbReference>
<dbReference type="EMBL" id="JBFOLK010000010">
    <property type="protein sequence ID" value="KAL2481679.1"/>
    <property type="molecule type" value="Genomic_DNA"/>
</dbReference>
<sequence>MSELGNSNAPTVEAESAKRRPVGGTELSWCKAVPGGTGITVLALLLSKPPDVALLLNALHKLQISHPILNSQLHFNPTSNSYSYVTPPTPHLQIQPFDLQLTSQILQTLDNARTLWKTAGGLSALRLHTSACDRTSALALLRELLGLIGGEGLDSLELGQDMEISLGIEDYIPSGKGNKPFWARGVDMLGYSLNSLRFANLSFKDTESPRMSQVVRLQLNSENTDRILSGCKSRDIELCGLLAAAALIATHSLKGLPHDQWEKYAVVTLTDCRSNLDPVLSSHHIGFFHSAILNTHDVGGGENLWELAKRTYNSFAKAKNNNKHFSDMADINFLMCKAIENPSLTPSGSLRTSLVSVFEDPMINHSDKEHRGIGLEDFMGCASVHGVGPSLAIFDTIRHGELDCACVYPSPLHSRQQMHEFVDEMKRILLNGSNDVGDN</sequence>
<dbReference type="InterPro" id="IPR023213">
    <property type="entry name" value="CAT-like_dom_sf"/>
</dbReference>
<evidence type="ECO:0000313" key="5">
    <source>
        <dbReference type="Proteomes" id="UP001604336"/>
    </source>
</evidence>
<evidence type="ECO:0000313" key="4">
    <source>
        <dbReference type="EMBL" id="KAL2481679.1"/>
    </source>
</evidence>
<feature type="domain" description="Phthiocerol/phthiodiolone dimycocerosyl transferase C-terminal" evidence="3">
    <location>
        <begin position="211"/>
        <end position="313"/>
    </location>
</feature>
<dbReference type="AlphaFoldDB" id="A0ABD1R0N6"/>
<evidence type="ECO:0000256" key="2">
    <source>
        <dbReference type="ARBA" id="ARBA00023315"/>
    </source>
</evidence>
<dbReference type="InterPro" id="IPR031641">
    <property type="entry name" value="PapA_C"/>
</dbReference>
<protein>
    <recommendedName>
        <fullName evidence="3">Phthiocerol/phthiodiolone dimycocerosyl transferase C-terminal domain-containing protein</fullName>
    </recommendedName>
</protein>
<comment type="caution">
    <text evidence="4">The sequence shown here is derived from an EMBL/GenBank/DDBJ whole genome shotgun (WGS) entry which is preliminary data.</text>
</comment>
<keyword evidence="2" id="KW-0012">Acyltransferase</keyword>
<accession>A0ABD1R0N6</accession>
<gene>
    <name evidence="4" type="ORF">Adt_34645</name>
</gene>
<dbReference type="Gene3D" id="3.30.559.30">
    <property type="entry name" value="Nonribosomal peptide synthetase, condensation domain"/>
    <property type="match status" value="1"/>
</dbReference>
<name>A0ABD1R0N6_9LAMI</name>
<proteinExistence type="predicted"/>
<dbReference type="Gene3D" id="3.30.559.10">
    <property type="entry name" value="Chloramphenicol acetyltransferase-like domain"/>
    <property type="match status" value="1"/>
</dbReference>
<organism evidence="4 5">
    <name type="scientific">Abeliophyllum distichum</name>
    <dbReference type="NCBI Taxonomy" id="126358"/>
    <lineage>
        <taxon>Eukaryota</taxon>
        <taxon>Viridiplantae</taxon>
        <taxon>Streptophyta</taxon>
        <taxon>Embryophyta</taxon>
        <taxon>Tracheophyta</taxon>
        <taxon>Spermatophyta</taxon>
        <taxon>Magnoliopsida</taxon>
        <taxon>eudicotyledons</taxon>
        <taxon>Gunneridae</taxon>
        <taxon>Pentapetalae</taxon>
        <taxon>asterids</taxon>
        <taxon>lamiids</taxon>
        <taxon>Lamiales</taxon>
        <taxon>Oleaceae</taxon>
        <taxon>Forsythieae</taxon>
        <taxon>Abeliophyllum</taxon>
    </lineage>
</organism>
<evidence type="ECO:0000256" key="1">
    <source>
        <dbReference type="ARBA" id="ARBA00022679"/>
    </source>
</evidence>